<dbReference type="GO" id="GO:0016301">
    <property type="term" value="F:kinase activity"/>
    <property type="evidence" value="ECO:0007669"/>
    <property type="project" value="UniProtKB-KW"/>
</dbReference>
<proteinExistence type="inferred from homology"/>
<dbReference type="PRINTS" id="PR01100">
    <property type="entry name" value="SHIKIMTKNASE"/>
</dbReference>
<gene>
    <name evidence="7" type="primary">aroK</name>
    <name evidence="8" type="ORF">E0F26_03740</name>
</gene>
<comment type="caution">
    <text evidence="7">Lacks conserved residue(s) required for the propagation of feature annotation.</text>
</comment>
<comment type="catalytic activity">
    <reaction evidence="7">
        <text>shikimate + ATP = 3-phosphoshikimate + ADP + H(+)</text>
        <dbReference type="Rhea" id="RHEA:13121"/>
        <dbReference type="ChEBI" id="CHEBI:15378"/>
        <dbReference type="ChEBI" id="CHEBI:30616"/>
        <dbReference type="ChEBI" id="CHEBI:36208"/>
        <dbReference type="ChEBI" id="CHEBI:145989"/>
        <dbReference type="ChEBI" id="CHEBI:456216"/>
        <dbReference type="EC" id="2.7.1.71"/>
    </reaction>
</comment>
<feature type="binding site" evidence="7">
    <location>
        <position position="83"/>
    </location>
    <ligand>
        <name>substrate</name>
    </ligand>
</feature>
<keyword evidence="9" id="KW-1185">Reference proteome</keyword>
<evidence type="ECO:0000256" key="4">
    <source>
        <dbReference type="ARBA" id="ARBA00022777"/>
    </source>
</evidence>
<protein>
    <recommendedName>
        <fullName evidence="7">Shikimate kinase</fullName>
        <shortName evidence="7">SK</shortName>
        <ecNumber evidence="7">2.7.1.71</ecNumber>
    </recommendedName>
</protein>
<organism evidence="8 9">
    <name type="scientific">Candidatus Paraluminiphilus aquimaris</name>
    <dbReference type="NCBI Taxonomy" id="2518994"/>
    <lineage>
        <taxon>Bacteria</taxon>
        <taxon>Pseudomonadati</taxon>
        <taxon>Pseudomonadota</taxon>
        <taxon>Gammaproteobacteria</taxon>
        <taxon>Cellvibrionales</taxon>
        <taxon>Halieaceae</taxon>
        <taxon>Candidatus Paraluminiphilus</taxon>
    </lineage>
</organism>
<feature type="binding site" evidence="7">
    <location>
        <position position="38"/>
    </location>
    <ligand>
        <name>substrate</name>
    </ligand>
</feature>
<dbReference type="SUPFAM" id="SSF52540">
    <property type="entry name" value="P-loop containing nucleoside triphosphate hydrolases"/>
    <property type="match status" value="1"/>
</dbReference>
<evidence type="ECO:0000256" key="2">
    <source>
        <dbReference type="ARBA" id="ARBA00022679"/>
    </source>
</evidence>
<comment type="subunit">
    <text evidence="7">Monomer.</text>
</comment>
<dbReference type="Proteomes" id="UP001317963">
    <property type="component" value="Chromosome"/>
</dbReference>
<dbReference type="PANTHER" id="PTHR21087:SF16">
    <property type="entry name" value="SHIKIMATE KINASE 1, CHLOROPLASTIC"/>
    <property type="match status" value="1"/>
</dbReference>
<evidence type="ECO:0000313" key="9">
    <source>
        <dbReference type="Proteomes" id="UP001317963"/>
    </source>
</evidence>
<comment type="cofactor">
    <cofactor evidence="7">
        <name>Mg(2+)</name>
        <dbReference type="ChEBI" id="CHEBI:18420"/>
    </cofactor>
    <text evidence="7">Binds 1 Mg(2+) ion per subunit.</text>
</comment>
<keyword evidence="4 7" id="KW-0418">Kinase</keyword>
<evidence type="ECO:0000256" key="6">
    <source>
        <dbReference type="ARBA" id="ARBA00023141"/>
    </source>
</evidence>
<feature type="binding site" evidence="7">
    <location>
        <position position="121"/>
    </location>
    <ligand>
        <name>ATP</name>
        <dbReference type="ChEBI" id="CHEBI:30616"/>
    </ligand>
</feature>
<name>A0ABY6Q9J5_9GAMM</name>
<feature type="binding site" evidence="7">
    <location>
        <begin position="16"/>
        <end position="21"/>
    </location>
    <ligand>
        <name>ATP</name>
        <dbReference type="ChEBI" id="CHEBI:30616"/>
    </ligand>
</feature>
<dbReference type="InterPro" id="IPR031322">
    <property type="entry name" value="Shikimate/glucono_kinase"/>
</dbReference>
<evidence type="ECO:0000256" key="1">
    <source>
        <dbReference type="ARBA" id="ARBA00022605"/>
    </source>
</evidence>
<dbReference type="Gene3D" id="3.40.50.300">
    <property type="entry name" value="P-loop containing nucleotide triphosphate hydrolases"/>
    <property type="match status" value="1"/>
</dbReference>
<keyword evidence="7" id="KW-0460">Magnesium</keyword>
<dbReference type="InterPro" id="IPR027417">
    <property type="entry name" value="P-loop_NTPase"/>
</dbReference>
<feature type="binding site" evidence="7">
    <location>
        <position position="62"/>
    </location>
    <ligand>
        <name>substrate</name>
    </ligand>
</feature>
<comment type="pathway">
    <text evidence="7">Metabolic intermediate biosynthesis; chorismate biosynthesis; chorismate from D-erythrose 4-phosphate and phosphoenolpyruvate: step 5/7.</text>
</comment>
<sequence>MASHSTSVISLIGMPGSGKSTVGVLLAKRLGLAFVDTDLLIQEQERATLAEIIAAKGHEALRDIEEQVLLDMTIYPAIVSTGGSVVYSEAIMQRLAKASIVVYLRAQLSTVDYRISLAPDRGIASPGNHTLEDVYNERVPLYERYANITVDVDADDPEIIAGHIKSLLDAL</sequence>
<dbReference type="CDD" id="cd00464">
    <property type="entry name" value="SK"/>
    <property type="match status" value="1"/>
</dbReference>
<evidence type="ECO:0000256" key="7">
    <source>
        <dbReference type="HAMAP-Rule" id="MF_00109"/>
    </source>
</evidence>
<dbReference type="HAMAP" id="MF_00109">
    <property type="entry name" value="Shikimate_kinase"/>
    <property type="match status" value="1"/>
</dbReference>
<reference evidence="8 9" key="1">
    <citation type="submission" date="2019-02" db="EMBL/GenBank/DDBJ databases">
        <title>Halieaceae_genomes.</title>
        <authorList>
            <person name="Li S.-H."/>
        </authorList>
    </citation>
    <scope>NUCLEOTIDE SEQUENCE [LARGE SCALE GENOMIC DNA]</scope>
    <source>
        <strain evidence="8 9">JH123</strain>
    </source>
</reference>
<dbReference type="EC" id="2.7.1.71" evidence="7"/>
<keyword evidence="7" id="KW-0479">Metal-binding</keyword>
<comment type="similarity">
    <text evidence="7">Belongs to the shikimate kinase family.</text>
</comment>
<comment type="function">
    <text evidence="7">Catalyzes the specific phosphorylation of the 3-hydroxyl group of shikimic acid using ATP as a cosubstrate.</text>
</comment>
<keyword evidence="2 7" id="KW-0808">Transferase</keyword>
<keyword evidence="7" id="KW-0963">Cytoplasm</keyword>
<dbReference type="PANTHER" id="PTHR21087">
    <property type="entry name" value="SHIKIMATE KINASE"/>
    <property type="match status" value="1"/>
</dbReference>
<accession>A0ABY6Q9J5</accession>
<feature type="binding site" evidence="7">
    <location>
        <position position="20"/>
    </location>
    <ligand>
        <name>Mg(2+)</name>
        <dbReference type="ChEBI" id="CHEBI:18420"/>
    </ligand>
</feature>
<feature type="binding site" evidence="7">
    <location>
        <position position="138"/>
    </location>
    <ligand>
        <name>substrate</name>
    </ligand>
</feature>
<evidence type="ECO:0000313" key="8">
    <source>
        <dbReference type="EMBL" id="UZP75548.1"/>
    </source>
</evidence>
<dbReference type="Pfam" id="PF01202">
    <property type="entry name" value="SKI"/>
    <property type="match status" value="1"/>
</dbReference>
<keyword evidence="6 7" id="KW-0057">Aromatic amino acid biosynthesis</keyword>
<keyword evidence="5 7" id="KW-0067">ATP-binding</keyword>
<keyword evidence="1 7" id="KW-0028">Amino-acid biosynthesis</keyword>
<evidence type="ECO:0000256" key="5">
    <source>
        <dbReference type="ARBA" id="ARBA00022840"/>
    </source>
</evidence>
<comment type="subcellular location">
    <subcellularLocation>
        <location evidence="7">Cytoplasm</location>
    </subcellularLocation>
</comment>
<dbReference type="InterPro" id="IPR000623">
    <property type="entry name" value="Shikimate_kinase/TSH1"/>
</dbReference>
<dbReference type="EMBL" id="CP036501">
    <property type="protein sequence ID" value="UZP75548.1"/>
    <property type="molecule type" value="Genomic_DNA"/>
</dbReference>
<keyword evidence="3 7" id="KW-0547">Nucleotide-binding</keyword>
<evidence type="ECO:0000256" key="3">
    <source>
        <dbReference type="ARBA" id="ARBA00022741"/>
    </source>
</evidence>